<feature type="transmembrane region" description="Helical" evidence="6">
    <location>
        <begin position="135"/>
        <end position="158"/>
    </location>
</feature>
<evidence type="ECO:0000256" key="2">
    <source>
        <dbReference type="ARBA" id="ARBA00022692"/>
    </source>
</evidence>
<dbReference type="KEGG" id="soy:115891913"/>
<dbReference type="InParanoid" id="A0A6J2YW73"/>
<evidence type="ECO:0000256" key="3">
    <source>
        <dbReference type="ARBA" id="ARBA00022989"/>
    </source>
</evidence>
<protein>
    <submittedName>
        <fullName evidence="9">CKLF-like MARVEL transmembrane domain-containing protein 8</fullName>
    </submittedName>
</protein>
<dbReference type="GeneID" id="115891913"/>
<dbReference type="RefSeq" id="XP_030768373.1">
    <property type="nucleotide sequence ID" value="XM_030912513.1"/>
</dbReference>
<evidence type="ECO:0000259" key="7">
    <source>
        <dbReference type="PROSITE" id="PS51225"/>
    </source>
</evidence>
<feature type="domain" description="MARVEL" evidence="7">
    <location>
        <begin position="25"/>
        <end position="162"/>
    </location>
</feature>
<evidence type="ECO:0000313" key="9">
    <source>
        <dbReference type="RefSeq" id="XP_030768373.1"/>
    </source>
</evidence>
<feature type="transmembrane region" description="Helical" evidence="6">
    <location>
        <begin position="101"/>
        <end position="123"/>
    </location>
</feature>
<reference evidence="9" key="1">
    <citation type="submission" date="2025-08" db="UniProtKB">
        <authorList>
            <consortium name="RefSeq"/>
        </authorList>
    </citation>
    <scope>IDENTIFICATION</scope>
    <source>
        <tissue evidence="9">Gonads</tissue>
    </source>
</reference>
<dbReference type="FunCoup" id="A0A6J2YW73">
    <property type="interactions" value="3"/>
</dbReference>
<dbReference type="Proteomes" id="UP000504635">
    <property type="component" value="Unplaced"/>
</dbReference>
<dbReference type="InterPro" id="IPR008253">
    <property type="entry name" value="Marvel"/>
</dbReference>
<evidence type="ECO:0000313" key="8">
    <source>
        <dbReference type="Proteomes" id="UP000504635"/>
    </source>
</evidence>
<dbReference type="Pfam" id="PF01284">
    <property type="entry name" value="MARVEL"/>
    <property type="match status" value="1"/>
</dbReference>
<organism evidence="8 9">
    <name type="scientific">Sitophilus oryzae</name>
    <name type="common">Rice weevil</name>
    <name type="synonym">Curculio oryzae</name>
    <dbReference type="NCBI Taxonomy" id="7048"/>
    <lineage>
        <taxon>Eukaryota</taxon>
        <taxon>Metazoa</taxon>
        <taxon>Ecdysozoa</taxon>
        <taxon>Arthropoda</taxon>
        <taxon>Hexapoda</taxon>
        <taxon>Insecta</taxon>
        <taxon>Pterygota</taxon>
        <taxon>Neoptera</taxon>
        <taxon>Endopterygota</taxon>
        <taxon>Coleoptera</taxon>
        <taxon>Polyphaga</taxon>
        <taxon>Cucujiformia</taxon>
        <taxon>Curculionidae</taxon>
        <taxon>Dryophthorinae</taxon>
        <taxon>Sitophilus</taxon>
    </lineage>
</organism>
<evidence type="ECO:0000256" key="5">
    <source>
        <dbReference type="PROSITE-ProRule" id="PRU00581"/>
    </source>
</evidence>
<dbReference type="PANTHER" id="PTHR22776:SF92">
    <property type="entry name" value="LD04844P"/>
    <property type="match status" value="1"/>
</dbReference>
<sequence>MSHTVTVTRTTTTTTTSAIIINSGYLKTWPGLLKLAQLILGIVTVGMVSFYIQKYQNMIQTPELFFLIVATIFMAGTFFLLLSCLLSIATASILPKTIYEVIYHGFAFLFLLAAGLTFVVYVNQKKNSYYYDYDAYLAAAILGLVNAALYLGSTIFALRSYRGL</sequence>
<dbReference type="PANTHER" id="PTHR22776">
    <property type="entry name" value="MARVEL-CONTAINING POTENTIAL LIPID RAFT-ASSOCIATED PROTEIN"/>
    <property type="match status" value="1"/>
</dbReference>
<dbReference type="OrthoDB" id="6481667at2759"/>
<dbReference type="AlphaFoldDB" id="A0A6J2YW73"/>
<feature type="transmembrane region" description="Helical" evidence="6">
    <location>
        <begin position="35"/>
        <end position="52"/>
    </location>
</feature>
<evidence type="ECO:0000256" key="1">
    <source>
        <dbReference type="ARBA" id="ARBA00004141"/>
    </source>
</evidence>
<dbReference type="PROSITE" id="PS51225">
    <property type="entry name" value="MARVEL"/>
    <property type="match status" value="1"/>
</dbReference>
<keyword evidence="8" id="KW-1185">Reference proteome</keyword>
<comment type="subcellular location">
    <subcellularLocation>
        <location evidence="1">Membrane</location>
        <topology evidence="1">Multi-pass membrane protein</topology>
    </subcellularLocation>
</comment>
<evidence type="ECO:0000256" key="4">
    <source>
        <dbReference type="ARBA" id="ARBA00023136"/>
    </source>
</evidence>
<proteinExistence type="predicted"/>
<keyword evidence="4 5" id="KW-0472">Membrane</keyword>
<keyword evidence="2 5" id="KW-0812">Transmembrane</keyword>
<accession>A0A6J2YW73</accession>
<keyword evidence="3 6" id="KW-1133">Transmembrane helix</keyword>
<gene>
    <name evidence="9" type="primary">LOC115891913</name>
</gene>
<name>A0A6J2YW73_SITOR</name>
<dbReference type="GO" id="GO:0016020">
    <property type="term" value="C:membrane"/>
    <property type="evidence" value="ECO:0007669"/>
    <property type="project" value="UniProtKB-SubCell"/>
</dbReference>
<dbReference type="InterPro" id="IPR050578">
    <property type="entry name" value="MARVEL-CKLF_proteins"/>
</dbReference>
<feature type="transmembrane region" description="Helical" evidence="6">
    <location>
        <begin position="64"/>
        <end position="89"/>
    </location>
</feature>
<evidence type="ECO:0000256" key="6">
    <source>
        <dbReference type="SAM" id="Phobius"/>
    </source>
</evidence>